<evidence type="ECO:0000313" key="2">
    <source>
        <dbReference type="Proteomes" id="UP000679129"/>
    </source>
</evidence>
<dbReference type="Proteomes" id="UP000679129">
    <property type="component" value="Chromosome"/>
</dbReference>
<dbReference type="KEGG" id="mnd:KOY48_01160"/>
<evidence type="ECO:0000313" key="1">
    <source>
        <dbReference type="EMBL" id="QWQ32459.1"/>
    </source>
</evidence>
<dbReference type="EMBL" id="CP076460">
    <property type="protein sequence ID" value="QWQ32459.1"/>
    <property type="molecule type" value="Genomic_DNA"/>
</dbReference>
<dbReference type="AlphaFoldDB" id="A0A8F1SBW8"/>
<accession>A0A8F1SBW8</accession>
<keyword evidence="2" id="KW-1185">Reference proteome</keyword>
<organism evidence="1 2">
    <name type="scientific">Candidatus Minimicrobia naudis</name>
    <dbReference type="NCBI Taxonomy" id="2841263"/>
    <lineage>
        <taxon>Bacteria</taxon>
        <taxon>Candidatus Saccharimonadota</taxon>
        <taxon>Candidatus Saccharimonadota incertae sedis</taxon>
        <taxon>Candidatus Minimicrobia</taxon>
    </lineage>
</organism>
<reference evidence="1" key="1">
    <citation type="submission" date="2021-06" db="EMBL/GenBank/DDBJ databases">
        <title>An adapted protocol for Saccharibacteria cultivation: two new species join this phylum of Candidate Phyla Radiations.</title>
        <authorList>
            <person name="Ibrahim A."/>
            <person name="Maatouk M."/>
            <person name="Zgheib R."/>
            <person name="Haddad G."/>
            <person name="Bou Khalil J."/>
            <person name="Raoult D."/>
            <person name="Bittar F."/>
        </authorList>
    </citation>
    <scope>NUCLEOTIDE SEQUENCE</scope>
    <source>
        <strain evidence="1">IHU1</strain>
    </source>
</reference>
<proteinExistence type="predicted"/>
<protein>
    <submittedName>
        <fullName evidence="1">Uncharacterized protein</fullName>
    </submittedName>
</protein>
<name>A0A8F1SBW8_9BACT</name>
<gene>
    <name evidence="1" type="ORF">KOY48_01160</name>
</gene>
<sequence length="75" mass="8360">MTLPDDVISENEVRGFLGGTDDKTLPKDSAKKTLYLKGECILGGLEIKYNALGILTKTRYNNSRAFSRMSDEVFL</sequence>